<evidence type="ECO:0000313" key="9">
    <source>
        <dbReference type="Proteomes" id="UP000586042"/>
    </source>
</evidence>
<evidence type="ECO:0000256" key="3">
    <source>
        <dbReference type="ARBA" id="ARBA00022692"/>
    </source>
</evidence>
<protein>
    <submittedName>
        <fullName evidence="8">MFS transporter</fullName>
    </submittedName>
</protein>
<keyword evidence="9" id="KW-1185">Reference proteome</keyword>
<evidence type="ECO:0000256" key="7">
    <source>
        <dbReference type="SAM" id="Phobius"/>
    </source>
</evidence>
<feature type="transmembrane region" description="Helical" evidence="7">
    <location>
        <begin position="228"/>
        <end position="247"/>
    </location>
</feature>
<dbReference type="SUPFAM" id="SSF103473">
    <property type="entry name" value="MFS general substrate transporter"/>
    <property type="match status" value="1"/>
</dbReference>
<dbReference type="PANTHER" id="PTHR23513:SF6">
    <property type="entry name" value="MAJOR FACILITATOR SUPERFAMILY ASSOCIATED DOMAIN-CONTAINING PROTEIN"/>
    <property type="match status" value="1"/>
</dbReference>
<feature type="region of interest" description="Disordered" evidence="6">
    <location>
        <begin position="400"/>
        <end position="431"/>
    </location>
</feature>
<evidence type="ECO:0000256" key="4">
    <source>
        <dbReference type="ARBA" id="ARBA00022989"/>
    </source>
</evidence>
<dbReference type="GO" id="GO:0005886">
    <property type="term" value="C:plasma membrane"/>
    <property type="evidence" value="ECO:0007669"/>
    <property type="project" value="UniProtKB-SubCell"/>
</dbReference>
<evidence type="ECO:0000313" key="8">
    <source>
        <dbReference type="EMBL" id="NUW31666.1"/>
    </source>
</evidence>
<comment type="caution">
    <text evidence="8">The sequence shown here is derived from an EMBL/GenBank/DDBJ whole genome shotgun (WGS) entry which is preliminary data.</text>
</comment>
<evidence type="ECO:0000256" key="5">
    <source>
        <dbReference type="ARBA" id="ARBA00023136"/>
    </source>
</evidence>
<feature type="transmembrane region" description="Helical" evidence="7">
    <location>
        <begin position="192"/>
        <end position="216"/>
    </location>
</feature>
<keyword evidence="4 7" id="KW-1133">Transmembrane helix</keyword>
<accession>A0A7Y6M2M7</accession>
<sequence length="431" mass="45321">MAGTRALGVVYPLLAVLDGRSVVWAGWVVFAWTVPTLLYIPAGALVDRWDPRLVLRWSEVMRGVAIASVALALAWGCLGIGHLLAVAFVEAAFSVFSSLAETALISAIVRKRDIGNAMAVHESSVHIAVLTGRPLGGLLFGWAPAVPLAANLLMIGGFLVALRGLGSSFTSRDRAPLIEEIRRGITVMRSHAFLQVATWMTAATNMIFQALVIVFIASGVDHGTSPLVTGLVLAASGVGGLIGSLVAPRRGRIASWLGGRTARRPIVGKVTDHAGLTRRGRSTLVLHAWLWVLSLTLIAFTDTPAFFAAGLVVMGAAGGLSNVTIKTATGRSHPDLIARVTGFSRLVSYGASAVGPLFGSVLLMVLGVHLTVFALLGLTLLIASLVTWVRRLRRSLSPRWEAGPGHAGATRPPASRGAAKDAVYEPQQVTV</sequence>
<name>A0A7Y6M2M7_9ACTN</name>
<feature type="transmembrane region" description="Helical" evidence="7">
    <location>
        <begin position="139"/>
        <end position="162"/>
    </location>
</feature>
<feature type="transmembrane region" description="Helical" evidence="7">
    <location>
        <begin position="346"/>
        <end position="366"/>
    </location>
</feature>
<organism evidence="8 9">
    <name type="scientific">Nonomuraea montanisoli</name>
    <dbReference type="NCBI Taxonomy" id="2741721"/>
    <lineage>
        <taxon>Bacteria</taxon>
        <taxon>Bacillati</taxon>
        <taxon>Actinomycetota</taxon>
        <taxon>Actinomycetes</taxon>
        <taxon>Streptosporangiales</taxon>
        <taxon>Streptosporangiaceae</taxon>
        <taxon>Nonomuraea</taxon>
    </lineage>
</organism>
<dbReference type="CDD" id="cd06173">
    <property type="entry name" value="MFS_MefA_like"/>
    <property type="match status" value="1"/>
</dbReference>
<dbReference type="AlphaFoldDB" id="A0A7Y6M2M7"/>
<feature type="transmembrane region" description="Helical" evidence="7">
    <location>
        <begin position="63"/>
        <end position="89"/>
    </location>
</feature>
<dbReference type="EMBL" id="JABWGN010000003">
    <property type="protein sequence ID" value="NUW31666.1"/>
    <property type="molecule type" value="Genomic_DNA"/>
</dbReference>
<keyword evidence="3 7" id="KW-0812">Transmembrane</keyword>
<feature type="transmembrane region" description="Helical" evidence="7">
    <location>
        <begin position="284"/>
        <end position="300"/>
    </location>
</feature>
<feature type="transmembrane region" description="Helical" evidence="7">
    <location>
        <begin position="22"/>
        <end position="42"/>
    </location>
</feature>
<keyword evidence="2" id="KW-1003">Cell membrane</keyword>
<keyword evidence="5 7" id="KW-0472">Membrane</keyword>
<evidence type="ECO:0000256" key="6">
    <source>
        <dbReference type="SAM" id="MobiDB-lite"/>
    </source>
</evidence>
<feature type="transmembrane region" description="Helical" evidence="7">
    <location>
        <begin position="372"/>
        <end position="389"/>
    </location>
</feature>
<reference evidence="8 9" key="1">
    <citation type="submission" date="2020-06" db="EMBL/GenBank/DDBJ databases">
        <title>Nonomuraea sp. SMC257, a novel actinomycete isolated from soil.</title>
        <authorList>
            <person name="Chanama M."/>
        </authorList>
    </citation>
    <scope>NUCLEOTIDE SEQUENCE [LARGE SCALE GENOMIC DNA]</scope>
    <source>
        <strain evidence="8 9">SMC257</strain>
    </source>
</reference>
<dbReference type="InterPro" id="IPR011701">
    <property type="entry name" value="MFS"/>
</dbReference>
<gene>
    <name evidence="8" type="ORF">HTZ77_09525</name>
</gene>
<feature type="transmembrane region" description="Helical" evidence="7">
    <location>
        <begin position="306"/>
        <end position="325"/>
    </location>
</feature>
<comment type="subcellular location">
    <subcellularLocation>
        <location evidence="1">Cell membrane</location>
        <topology evidence="1">Multi-pass membrane protein</topology>
    </subcellularLocation>
</comment>
<dbReference type="InterPro" id="IPR036259">
    <property type="entry name" value="MFS_trans_sf"/>
</dbReference>
<proteinExistence type="predicted"/>
<dbReference type="PANTHER" id="PTHR23513">
    <property type="entry name" value="INTEGRAL MEMBRANE EFFLUX PROTEIN-RELATED"/>
    <property type="match status" value="1"/>
</dbReference>
<evidence type="ECO:0000256" key="1">
    <source>
        <dbReference type="ARBA" id="ARBA00004651"/>
    </source>
</evidence>
<dbReference type="Pfam" id="PF07690">
    <property type="entry name" value="MFS_1"/>
    <property type="match status" value="2"/>
</dbReference>
<dbReference type="Proteomes" id="UP000586042">
    <property type="component" value="Unassembled WGS sequence"/>
</dbReference>
<dbReference type="Gene3D" id="1.20.1250.20">
    <property type="entry name" value="MFS general substrate transporter like domains"/>
    <property type="match status" value="1"/>
</dbReference>
<dbReference type="GO" id="GO:0022857">
    <property type="term" value="F:transmembrane transporter activity"/>
    <property type="evidence" value="ECO:0007669"/>
    <property type="project" value="InterPro"/>
</dbReference>
<evidence type="ECO:0000256" key="2">
    <source>
        <dbReference type="ARBA" id="ARBA00022475"/>
    </source>
</evidence>